<evidence type="ECO:0000256" key="1">
    <source>
        <dbReference type="SAM" id="MobiDB-lite"/>
    </source>
</evidence>
<feature type="compositionally biased region" description="Low complexity" evidence="1">
    <location>
        <begin position="55"/>
        <end position="70"/>
    </location>
</feature>
<feature type="compositionally biased region" description="Polar residues" evidence="1">
    <location>
        <begin position="96"/>
        <end position="115"/>
    </location>
</feature>
<keyword evidence="3" id="KW-1185">Reference proteome</keyword>
<feature type="non-terminal residue" evidence="2">
    <location>
        <position position="1"/>
    </location>
</feature>
<sequence length="328" mass="34681">RSSFKIDVDPAGRQESAHPCISMLQDSDPVDFRMITPKAIANVSRIGELSTAPNSALSTPRTSLLPSSALHPSQSIWSQTTSAPQLPVRPPLLRPCSSQSLPARSPETPNSTRNLGSLLPVSSLSAFPDVTRSISQGSMSMLSSAFSPMEASEASPGSLPVSSVAADQIQAVAADFEDWPATSESFARAIAKIQAIYAEAMRSSSAARDAAIKAQKAAEDKVEELQKLLAKEKQEREKETQAWSEERTELLTRRGALRLPPTAENRLISPSASGSQQNSSTSLTTSLLSSDQSVVLPKAAGHSGSNEGSLAASSVSVDRGSSPKRVEE</sequence>
<proteinExistence type="predicted"/>
<accession>A0ABP0I842</accession>
<feature type="compositionally biased region" description="Polar residues" evidence="1">
    <location>
        <begin position="303"/>
        <end position="316"/>
    </location>
</feature>
<evidence type="ECO:0000313" key="3">
    <source>
        <dbReference type="Proteomes" id="UP001642484"/>
    </source>
</evidence>
<gene>
    <name evidence="2" type="ORF">CCMP2556_LOCUS5366</name>
</gene>
<feature type="compositionally biased region" description="Polar residues" evidence="1">
    <location>
        <begin position="71"/>
        <end position="83"/>
    </location>
</feature>
<comment type="caution">
    <text evidence="2">The sequence shown here is derived from an EMBL/GenBank/DDBJ whole genome shotgun (WGS) entry which is preliminary data.</text>
</comment>
<evidence type="ECO:0000313" key="2">
    <source>
        <dbReference type="EMBL" id="CAK8998729.1"/>
    </source>
</evidence>
<feature type="compositionally biased region" description="Basic and acidic residues" evidence="1">
    <location>
        <begin position="232"/>
        <end position="252"/>
    </location>
</feature>
<reference evidence="2 3" key="1">
    <citation type="submission" date="2024-02" db="EMBL/GenBank/DDBJ databases">
        <authorList>
            <person name="Chen Y."/>
            <person name="Shah S."/>
            <person name="Dougan E. K."/>
            <person name="Thang M."/>
            <person name="Chan C."/>
        </authorList>
    </citation>
    <scope>NUCLEOTIDE SEQUENCE [LARGE SCALE GENOMIC DNA]</scope>
</reference>
<feature type="region of interest" description="Disordered" evidence="1">
    <location>
        <begin position="232"/>
        <end position="328"/>
    </location>
</feature>
<dbReference type="Proteomes" id="UP001642484">
    <property type="component" value="Unassembled WGS sequence"/>
</dbReference>
<name>A0ABP0I842_9DINO</name>
<feature type="region of interest" description="Disordered" evidence="1">
    <location>
        <begin position="47"/>
        <end position="115"/>
    </location>
</feature>
<feature type="compositionally biased region" description="Low complexity" evidence="1">
    <location>
        <begin position="269"/>
        <end position="293"/>
    </location>
</feature>
<dbReference type="EMBL" id="CAXAMN010002226">
    <property type="protein sequence ID" value="CAK8998729.1"/>
    <property type="molecule type" value="Genomic_DNA"/>
</dbReference>
<protein>
    <submittedName>
        <fullName evidence="2">Uncharacterized protein</fullName>
    </submittedName>
</protein>
<organism evidence="2 3">
    <name type="scientific">Durusdinium trenchii</name>
    <dbReference type="NCBI Taxonomy" id="1381693"/>
    <lineage>
        <taxon>Eukaryota</taxon>
        <taxon>Sar</taxon>
        <taxon>Alveolata</taxon>
        <taxon>Dinophyceae</taxon>
        <taxon>Suessiales</taxon>
        <taxon>Symbiodiniaceae</taxon>
        <taxon>Durusdinium</taxon>
    </lineage>
</organism>